<organism evidence="6 7">
    <name type="scientific">Cryptolaemus montrouzieri</name>
    <dbReference type="NCBI Taxonomy" id="559131"/>
    <lineage>
        <taxon>Eukaryota</taxon>
        <taxon>Metazoa</taxon>
        <taxon>Ecdysozoa</taxon>
        <taxon>Arthropoda</taxon>
        <taxon>Hexapoda</taxon>
        <taxon>Insecta</taxon>
        <taxon>Pterygota</taxon>
        <taxon>Neoptera</taxon>
        <taxon>Endopterygota</taxon>
        <taxon>Coleoptera</taxon>
        <taxon>Polyphaga</taxon>
        <taxon>Cucujiformia</taxon>
        <taxon>Coccinelloidea</taxon>
        <taxon>Coccinellidae</taxon>
        <taxon>Scymninae</taxon>
        <taxon>Scymnini</taxon>
        <taxon>Cryptolaemus</taxon>
    </lineage>
</organism>
<keyword evidence="4 5" id="KW-0472">Membrane</keyword>
<feature type="transmembrane region" description="Helical" evidence="5">
    <location>
        <begin position="20"/>
        <end position="41"/>
    </location>
</feature>
<dbReference type="Gene3D" id="1.20.1740.10">
    <property type="entry name" value="Amino acid/polyamine transporter I"/>
    <property type="match status" value="1"/>
</dbReference>
<evidence type="ECO:0000256" key="2">
    <source>
        <dbReference type="ARBA" id="ARBA00022692"/>
    </source>
</evidence>
<dbReference type="GO" id="GO:0016020">
    <property type="term" value="C:membrane"/>
    <property type="evidence" value="ECO:0007669"/>
    <property type="project" value="UniProtKB-SubCell"/>
</dbReference>
<comment type="caution">
    <text evidence="6">The sequence shown here is derived from an EMBL/GenBank/DDBJ whole genome shotgun (WGS) entry which is preliminary data.</text>
</comment>
<evidence type="ECO:0000256" key="1">
    <source>
        <dbReference type="ARBA" id="ARBA00004141"/>
    </source>
</evidence>
<feature type="non-terminal residue" evidence="6">
    <location>
        <position position="1"/>
    </location>
</feature>
<feature type="transmembrane region" description="Helical" evidence="5">
    <location>
        <begin position="185"/>
        <end position="204"/>
    </location>
</feature>
<reference evidence="6 7" key="1">
    <citation type="journal article" date="2021" name="BMC Biol.">
        <title>Horizontally acquired antibacterial genes associated with adaptive radiation of ladybird beetles.</title>
        <authorList>
            <person name="Li H.S."/>
            <person name="Tang X.F."/>
            <person name="Huang Y.H."/>
            <person name="Xu Z.Y."/>
            <person name="Chen M.L."/>
            <person name="Du X.Y."/>
            <person name="Qiu B.Y."/>
            <person name="Chen P.T."/>
            <person name="Zhang W."/>
            <person name="Slipinski A."/>
            <person name="Escalona H.E."/>
            <person name="Waterhouse R.M."/>
            <person name="Zwick A."/>
            <person name="Pang H."/>
        </authorList>
    </citation>
    <scope>NUCLEOTIDE SEQUENCE [LARGE SCALE GENOMIC DNA]</scope>
    <source>
        <strain evidence="6">SYSU2018</strain>
    </source>
</reference>
<feature type="transmembrane region" description="Helical" evidence="5">
    <location>
        <begin position="109"/>
        <end position="130"/>
    </location>
</feature>
<dbReference type="Pfam" id="PF13520">
    <property type="entry name" value="AA_permease_2"/>
    <property type="match status" value="1"/>
</dbReference>
<dbReference type="Proteomes" id="UP001516400">
    <property type="component" value="Unassembled WGS sequence"/>
</dbReference>
<evidence type="ECO:0000256" key="5">
    <source>
        <dbReference type="SAM" id="Phobius"/>
    </source>
</evidence>
<accession>A0ABD2MRD1</accession>
<comment type="subcellular location">
    <subcellularLocation>
        <location evidence="1">Membrane</location>
        <topology evidence="1">Multi-pass membrane protein</topology>
    </subcellularLocation>
</comment>
<feature type="transmembrane region" description="Helical" evidence="5">
    <location>
        <begin position="62"/>
        <end position="89"/>
    </location>
</feature>
<keyword evidence="7" id="KW-1185">Reference proteome</keyword>
<dbReference type="PANTHER" id="PTHR43243">
    <property type="entry name" value="INNER MEMBRANE TRANSPORTER YGJI-RELATED"/>
    <property type="match status" value="1"/>
</dbReference>
<proteinExistence type="predicted"/>
<keyword evidence="2 5" id="KW-0812">Transmembrane</keyword>
<evidence type="ECO:0000313" key="6">
    <source>
        <dbReference type="EMBL" id="KAL3268949.1"/>
    </source>
</evidence>
<dbReference type="EMBL" id="JABFTP020000021">
    <property type="protein sequence ID" value="KAL3268949.1"/>
    <property type="molecule type" value="Genomic_DNA"/>
</dbReference>
<feature type="transmembrane region" description="Helical" evidence="5">
    <location>
        <begin position="160"/>
        <end position="179"/>
    </location>
</feature>
<name>A0ABD2MRD1_9CUCU</name>
<evidence type="ECO:0000313" key="7">
    <source>
        <dbReference type="Proteomes" id="UP001516400"/>
    </source>
</evidence>
<dbReference type="AlphaFoldDB" id="A0ABD2MRD1"/>
<keyword evidence="3 5" id="KW-1133">Transmembrane helix</keyword>
<dbReference type="InterPro" id="IPR002293">
    <property type="entry name" value="AA/rel_permease1"/>
</dbReference>
<protein>
    <submittedName>
        <fullName evidence="6">Uncharacterized protein</fullName>
    </submittedName>
</protein>
<evidence type="ECO:0000256" key="4">
    <source>
        <dbReference type="ARBA" id="ARBA00023136"/>
    </source>
</evidence>
<sequence>ANLDNWSITKDVPPGAGAGGFMPFGFSGVMAGAARCFYGFVGFDAIATTGEESKNPQRDIPLAIVISLFIIFFAYFGTSTVLTLALPYFDQDKDAPLPALFDKLGLPTLKLIVTLGAMCALCTSLLGAMFPLPRILYAMGDDGVIFKSFAKVHPRFKTPLLATVISGIMAGAMATFFNLDQLIDMMSIGTLLAYTIVAICVLILR</sequence>
<dbReference type="PANTHER" id="PTHR43243:SF95">
    <property type="entry name" value="LD37241P"/>
    <property type="match status" value="1"/>
</dbReference>
<evidence type="ECO:0000256" key="3">
    <source>
        <dbReference type="ARBA" id="ARBA00022989"/>
    </source>
</evidence>
<gene>
    <name evidence="6" type="ORF">HHI36_008035</name>
</gene>